<dbReference type="RefSeq" id="WP_135657870.1">
    <property type="nucleotide sequence ID" value="NZ_RQHF01000012.1"/>
</dbReference>
<evidence type="ECO:0000313" key="1">
    <source>
        <dbReference type="EMBL" id="TGM59375.1"/>
    </source>
</evidence>
<reference evidence="2" key="1">
    <citation type="journal article" date="2019" name="PLoS Negl. Trop. Dis.">
        <title>Revisiting the worldwide diversity of Leptospira species in the environment.</title>
        <authorList>
            <person name="Vincent A.T."/>
            <person name="Schiettekatte O."/>
            <person name="Bourhy P."/>
            <person name="Veyrier F.J."/>
            <person name="Picardeau M."/>
        </authorList>
    </citation>
    <scope>NUCLEOTIDE SEQUENCE [LARGE SCALE GENOMIC DNA]</scope>
    <source>
        <strain evidence="2">201601955</strain>
    </source>
</reference>
<protein>
    <submittedName>
        <fullName evidence="1">Uncharacterized protein</fullName>
    </submittedName>
</protein>
<organism evidence="1 2">
    <name type="scientific">Leptospira vanthielii</name>
    <dbReference type="NCBI Taxonomy" id="293085"/>
    <lineage>
        <taxon>Bacteria</taxon>
        <taxon>Pseudomonadati</taxon>
        <taxon>Spirochaetota</taxon>
        <taxon>Spirochaetia</taxon>
        <taxon>Leptospirales</taxon>
        <taxon>Leptospiraceae</taxon>
        <taxon>Leptospira</taxon>
    </lineage>
</organism>
<name>A0ABY2NS56_9LEPT</name>
<dbReference type="EMBL" id="RQHF01000012">
    <property type="protein sequence ID" value="TGM59375.1"/>
    <property type="molecule type" value="Genomic_DNA"/>
</dbReference>
<keyword evidence="2" id="KW-1185">Reference proteome</keyword>
<sequence length="367" mass="42234">MLFLMEKITSVSPNTFKCKPSITSPFLHSRSYRTIPKRVFFLSLTLSIFLSLFSFPSQIQAEEFSSEFQPVILPSPNKADYEEQIKCQELYCKKIPYSEDGKYLSEVWEELGKNGGKVVVDFLDSPLSLSESKMDDITEYLREIAKRDGHVSLEPFYIATRGLGITDVPIVKDLFGLSYNLYKRIRSALKFGRMGNYNAKVLYHPTTGKVLQVFFFHKNYGNLCNTVYSTCDRIEYIDDDLFDKQLSLRLGDTNTKGIEVRFNQTPAILPQMKLDIGNLLDTNRSARLYKWLIITKKTDTKTVTRERFLGVELAIKVLDYTLSAYEIVEAIQLYMPARTKQAEVVYEDTEEGRILKSVTFYPAPDKD</sequence>
<gene>
    <name evidence="1" type="ORF">EHQ95_06645</name>
</gene>
<evidence type="ECO:0000313" key="2">
    <source>
        <dbReference type="Proteomes" id="UP000298112"/>
    </source>
</evidence>
<accession>A0ABY2NS56</accession>
<dbReference type="Proteomes" id="UP000298112">
    <property type="component" value="Unassembled WGS sequence"/>
</dbReference>
<comment type="caution">
    <text evidence="1">The sequence shown here is derived from an EMBL/GenBank/DDBJ whole genome shotgun (WGS) entry which is preliminary data.</text>
</comment>
<proteinExistence type="predicted"/>